<dbReference type="InterPro" id="IPR006043">
    <property type="entry name" value="NCS2"/>
</dbReference>
<sequence>MAPLRLESLVLLCTNMGSNSEDPSHCKQKAANGNCVAPPISEERKNFDMLYTIEDAPPWYLCILLGFQHYLTCFSGTIAVPFLLAESLCVGKDQYTISQLIGTIFSCVGITTLIQSTVGIRQASSVSSQCPGIPGSCQIHLGPGKVEMSSRRPNLWQLDITTEHFSHMATKNERNPRSHHHFQPRGSGNWISGCSWSLAQLHWATDSHTHCLLNRSIFLIVLFAQYLRNVSFLLPGYKYGKGCILIRIQIFKMFPIILAILVVWLLCYILTVTDVFPRDASAYGFKARTDARGEILSIAPWFRFPYPCQWGMPTVTAAAVLGMFSATLSGIIESIGDYYACARLAGAPPPPVHAINRGIFTEGICCIIAGLLGTGNGSTSSSPNIGVLGITKIHVRMLSIQVLTIQESLPREICKLCIAEVDQILRVLLTTEMFVGGSIAFILDNTVPGTQEERGLVQWKAGAHANSDESAKLKSYDFPFGMGLIKRTHWLKYIPVCPVFKGFKSRTKKDPAISEQVANTVDELGMCTKI</sequence>
<keyword evidence="8" id="KW-1185">Reference proteome</keyword>
<proteinExistence type="inferred from homology"/>
<evidence type="ECO:0000256" key="5">
    <source>
        <dbReference type="ARBA" id="ARBA00023136"/>
    </source>
</evidence>
<organism evidence="7 8">
    <name type="scientific">Ophiophagus hannah</name>
    <name type="common">King cobra</name>
    <name type="synonym">Naja hannah</name>
    <dbReference type="NCBI Taxonomy" id="8665"/>
    <lineage>
        <taxon>Eukaryota</taxon>
        <taxon>Metazoa</taxon>
        <taxon>Chordata</taxon>
        <taxon>Craniata</taxon>
        <taxon>Vertebrata</taxon>
        <taxon>Euteleostomi</taxon>
        <taxon>Lepidosauria</taxon>
        <taxon>Squamata</taxon>
        <taxon>Bifurcata</taxon>
        <taxon>Unidentata</taxon>
        <taxon>Episquamata</taxon>
        <taxon>Toxicofera</taxon>
        <taxon>Serpentes</taxon>
        <taxon>Colubroidea</taxon>
        <taxon>Elapidae</taxon>
        <taxon>Elapinae</taxon>
        <taxon>Ophiophagus</taxon>
    </lineage>
</organism>
<dbReference type="OrthoDB" id="1641903at2759"/>
<evidence type="ECO:0000256" key="6">
    <source>
        <dbReference type="SAM" id="Phobius"/>
    </source>
</evidence>
<evidence type="ECO:0000313" key="7">
    <source>
        <dbReference type="EMBL" id="ETE61377.1"/>
    </source>
</evidence>
<dbReference type="EMBL" id="AZIM01003956">
    <property type="protein sequence ID" value="ETE61377.1"/>
    <property type="molecule type" value="Genomic_DNA"/>
</dbReference>
<keyword evidence="4 6" id="KW-1133">Transmembrane helix</keyword>
<accession>V8NIJ8</accession>
<evidence type="ECO:0000256" key="2">
    <source>
        <dbReference type="ARBA" id="ARBA00008821"/>
    </source>
</evidence>
<comment type="similarity">
    <text evidence="2">Belongs to the nucleobase:cation symporter-2 (NCS2) (TC 2.A.40) family.</text>
</comment>
<evidence type="ECO:0000313" key="8">
    <source>
        <dbReference type="Proteomes" id="UP000018936"/>
    </source>
</evidence>
<dbReference type="GO" id="GO:0016020">
    <property type="term" value="C:membrane"/>
    <property type="evidence" value="ECO:0007669"/>
    <property type="project" value="UniProtKB-SubCell"/>
</dbReference>
<keyword evidence="3 6" id="KW-0812">Transmembrane</keyword>
<gene>
    <name evidence="7" type="primary">SLC23A1</name>
    <name evidence="7" type="ORF">L345_12870</name>
</gene>
<evidence type="ECO:0000256" key="3">
    <source>
        <dbReference type="ARBA" id="ARBA00022692"/>
    </source>
</evidence>
<dbReference type="Proteomes" id="UP000018936">
    <property type="component" value="Unassembled WGS sequence"/>
</dbReference>
<dbReference type="GO" id="GO:0022857">
    <property type="term" value="F:transmembrane transporter activity"/>
    <property type="evidence" value="ECO:0007669"/>
    <property type="project" value="InterPro"/>
</dbReference>
<protein>
    <submittedName>
        <fullName evidence="7">Solute carrier family 23 member 1</fullName>
    </submittedName>
</protein>
<reference evidence="7 8" key="1">
    <citation type="journal article" date="2013" name="Proc. Natl. Acad. Sci. U.S.A.">
        <title>The king cobra genome reveals dynamic gene evolution and adaptation in the snake venom system.</title>
        <authorList>
            <person name="Vonk F.J."/>
            <person name="Casewell N.R."/>
            <person name="Henkel C.V."/>
            <person name="Heimberg A.M."/>
            <person name="Jansen H.J."/>
            <person name="McCleary R.J."/>
            <person name="Kerkkamp H.M."/>
            <person name="Vos R.A."/>
            <person name="Guerreiro I."/>
            <person name="Calvete J.J."/>
            <person name="Wuster W."/>
            <person name="Woods A.E."/>
            <person name="Logan J.M."/>
            <person name="Harrison R.A."/>
            <person name="Castoe T.A."/>
            <person name="de Koning A.P."/>
            <person name="Pollock D.D."/>
            <person name="Yandell M."/>
            <person name="Calderon D."/>
            <person name="Renjifo C."/>
            <person name="Currier R.B."/>
            <person name="Salgado D."/>
            <person name="Pla D."/>
            <person name="Sanz L."/>
            <person name="Hyder A.S."/>
            <person name="Ribeiro J.M."/>
            <person name="Arntzen J.W."/>
            <person name="van den Thillart G.E."/>
            <person name="Boetzer M."/>
            <person name="Pirovano W."/>
            <person name="Dirks R.P."/>
            <person name="Spaink H.P."/>
            <person name="Duboule D."/>
            <person name="McGlinn E."/>
            <person name="Kini R.M."/>
            <person name="Richardson M.K."/>
        </authorList>
    </citation>
    <scope>NUCLEOTIDE SEQUENCE</scope>
    <source>
        <tissue evidence="7">Blood</tissue>
    </source>
</reference>
<dbReference type="PANTHER" id="PTHR11119">
    <property type="entry name" value="XANTHINE-URACIL / VITAMIN C PERMEASE FAMILY MEMBER"/>
    <property type="match status" value="1"/>
</dbReference>
<dbReference type="Pfam" id="PF00860">
    <property type="entry name" value="Xan_ur_permease"/>
    <property type="match status" value="2"/>
</dbReference>
<dbReference type="AlphaFoldDB" id="V8NIJ8"/>
<evidence type="ECO:0000256" key="4">
    <source>
        <dbReference type="ARBA" id="ARBA00022989"/>
    </source>
</evidence>
<feature type="transmembrane region" description="Helical" evidence="6">
    <location>
        <begin position="249"/>
        <end position="271"/>
    </location>
</feature>
<keyword evidence="5 6" id="KW-0472">Membrane</keyword>
<comment type="caution">
    <text evidence="7">The sequence shown here is derived from an EMBL/GenBank/DDBJ whole genome shotgun (WGS) entry which is preliminary data.</text>
</comment>
<evidence type="ECO:0000256" key="1">
    <source>
        <dbReference type="ARBA" id="ARBA00004141"/>
    </source>
</evidence>
<feature type="non-terminal residue" evidence="7">
    <location>
        <position position="1"/>
    </location>
</feature>
<name>V8NIJ8_OPHHA</name>
<comment type="subcellular location">
    <subcellularLocation>
        <location evidence="1">Membrane</location>
        <topology evidence="1">Multi-pass membrane protein</topology>
    </subcellularLocation>
</comment>